<accession>A0AC34FY15</accession>
<protein>
    <submittedName>
        <fullName evidence="2">LsmAD domain-containing protein</fullName>
    </submittedName>
</protein>
<sequence length="510" mass="57255">MADIKMINKKTSSLQISEQDPPNDEPSQEQEAEDLQKFTHWGENVAEDTTTQVSRGGWSVEEMFRTNQSLGVQSTFKDDLTQYTTCPAEGSKEDRARAARIAKEIETSEKSKRMAFLENDDEERDLDKETVIPDDGDDNNQSSYYQQKRNSRGSRGNNKPFGPRKEIVVPENHRANALRDPPPPPRNRQMEHGRQRDRGNQHGKSFQAGPSNAGNNDSSIQQSRQQPQLSEQQQSVESQNSTNQKSQNFSRRKEDLKSWQNNFNAAYRQNSQSSSTSPQKTPVQTSPPVQQPQQEPPLPSQQPQQPGGVNQTFQQHPQPNAPIYPPRPPNAWQKGPPKFSSQQPPQIQQQQLPQQPPPQTFIHQQLSQPPPNIIPSTVVPAQPATNPVLVSQYIEPPTEDYHANENPEQSETATEQQNQTESEGSNSKFQFNPDAPSFVPRMQPSNTPSITPSLVQSAPLVQTVVSMPQQPQYITPQQFSQGGYATHIPQSLTNTLPPGYILTTQVCFLH</sequence>
<evidence type="ECO:0000313" key="2">
    <source>
        <dbReference type="WBParaSite" id="ES5_v2.g22180.t1"/>
    </source>
</evidence>
<organism evidence="1 2">
    <name type="scientific">Panagrolaimus sp. ES5</name>
    <dbReference type="NCBI Taxonomy" id="591445"/>
    <lineage>
        <taxon>Eukaryota</taxon>
        <taxon>Metazoa</taxon>
        <taxon>Ecdysozoa</taxon>
        <taxon>Nematoda</taxon>
        <taxon>Chromadorea</taxon>
        <taxon>Rhabditida</taxon>
        <taxon>Tylenchina</taxon>
        <taxon>Panagrolaimomorpha</taxon>
        <taxon>Panagrolaimoidea</taxon>
        <taxon>Panagrolaimidae</taxon>
        <taxon>Panagrolaimus</taxon>
    </lineage>
</organism>
<evidence type="ECO:0000313" key="1">
    <source>
        <dbReference type="Proteomes" id="UP000887579"/>
    </source>
</evidence>
<dbReference type="WBParaSite" id="ES5_v2.g22180.t1">
    <property type="protein sequence ID" value="ES5_v2.g22180.t1"/>
    <property type="gene ID" value="ES5_v2.g22180"/>
</dbReference>
<proteinExistence type="predicted"/>
<dbReference type="Proteomes" id="UP000887579">
    <property type="component" value="Unplaced"/>
</dbReference>
<name>A0AC34FY15_9BILA</name>
<reference evidence="2" key="1">
    <citation type="submission" date="2022-11" db="UniProtKB">
        <authorList>
            <consortium name="WormBaseParasite"/>
        </authorList>
    </citation>
    <scope>IDENTIFICATION</scope>
</reference>